<organism evidence="1 2">
    <name type="scientific">Vibrio furnissii</name>
    <dbReference type="NCBI Taxonomy" id="29494"/>
    <lineage>
        <taxon>Bacteria</taxon>
        <taxon>Pseudomonadati</taxon>
        <taxon>Pseudomonadota</taxon>
        <taxon>Gammaproteobacteria</taxon>
        <taxon>Vibrionales</taxon>
        <taxon>Vibrionaceae</taxon>
        <taxon>Vibrio</taxon>
    </lineage>
</organism>
<dbReference type="AlphaFoldDB" id="A0A0Q2N7X0"/>
<dbReference type="GeneID" id="50537702"/>
<dbReference type="RefSeq" id="WP_004727652.1">
    <property type="nucleotide sequence ID" value="NZ_CABLCD010000014.1"/>
</dbReference>
<dbReference type="InParanoid" id="A0A0Q2N7X0"/>
<dbReference type="InterPro" id="IPR038626">
    <property type="entry name" value="Rof-like_sf"/>
</dbReference>
<protein>
    <submittedName>
        <fullName evidence="1">Transcriptional antiterminator</fullName>
    </submittedName>
</protein>
<dbReference type="EMBL" id="LKHS01000001">
    <property type="protein sequence ID" value="KQH87919.1"/>
    <property type="molecule type" value="Genomic_DNA"/>
</dbReference>
<sequence>MISCSQYDAIELACVYQFPVAVTLLNGDVVQGIAKGTGYNAERQECLVLQQAECERWVETATLRRMQVLIENPHLSDIHFQQQ</sequence>
<dbReference type="SUPFAM" id="SSF101744">
    <property type="entry name" value="Rof/RNase P subunit-like"/>
    <property type="match status" value="1"/>
</dbReference>
<dbReference type="Proteomes" id="UP000051221">
    <property type="component" value="Unassembled WGS sequence"/>
</dbReference>
<keyword evidence="2" id="KW-1185">Reference proteome</keyword>
<dbReference type="InterPro" id="IPR009778">
    <property type="entry name" value="ROF"/>
</dbReference>
<reference evidence="1 2" key="1">
    <citation type="submission" date="2015-08" db="EMBL/GenBank/DDBJ databases">
        <title>Antibacterial properties of a collection of Vibrionaceae strains.</title>
        <authorList>
            <person name="Giubergia S."/>
        </authorList>
    </citation>
    <scope>NUCLEOTIDE SEQUENCE [LARGE SCALE GENOMIC DNA]</scope>
    <source>
        <strain evidence="1 2">S0821</strain>
    </source>
</reference>
<accession>A0A0Q2N7X0</accession>
<proteinExistence type="predicted"/>
<evidence type="ECO:0000313" key="1">
    <source>
        <dbReference type="EMBL" id="KQH87919.1"/>
    </source>
</evidence>
<dbReference type="Pfam" id="PF07073">
    <property type="entry name" value="ROF"/>
    <property type="match status" value="1"/>
</dbReference>
<name>A0A0Q2N7X0_VIBFU</name>
<gene>
    <name evidence="1" type="ORF">AMR76_01115</name>
</gene>
<evidence type="ECO:0000313" key="2">
    <source>
        <dbReference type="Proteomes" id="UP000051221"/>
    </source>
</evidence>
<dbReference type="InterPro" id="IPR023534">
    <property type="entry name" value="Rof/RNase_P-like"/>
</dbReference>
<comment type="caution">
    <text evidence="1">The sequence shown here is derived from an EMBL/GenBank/DDBJ whole genome shotgun (WGS) entry which is preliminary data.</text>
</comment>
<dbReference type="Gene3D" id="2.30.30.400">
    <property type="entry name" value="Rof-like"/>
    <property type="match status" value="1"/>
</dbReference>